<comment type="caution">
    <text evidence="3">The sequence shown here is derived from an EMBL/GenBank/DDBJ whole genome shotgun (WGS) entry which is preliminary data.</text>
</comment>
<dbReference type="PANTHER" id="PTHR30383">
    <property type="entry name" value="THIOESTERASE 1/PROTEASE 1/LYSOPHOSPHOLIPASE L1"/>
    <property type="match status" value="1"/>
</dbReference>
<evidence type="ECO:0000259" key="2">
    <source>
        <dbReference type="Pfam" id="PF13472"/>
    </source>
</evidence>
<reference evidence="3" key="1">
    <citation type="submission" date="2020-04" db="EMBL/GenBank/DDBJ databases">
        <title>Draft genome resource of the tomato pathogen Pseudocercospora fuligena.</title>
        <authorList>
            <person name="Zaccaron A."/>
        </authorList>
    </citation>
    <scope>NUCLEOTIDE SEQUENCE</scope>
    <source>
        <strain evidence="3">PF001</strain>
    </source>
</reference>
<protein>
    <submittedName>
        <fullName evidence="3">Putative endoglucanase X</fullName>
    </submittedName>
</protein>
<dbReference type="InterPro" id="IPR051532">
    <property type="entry name" value="Ester_Hydrolysis_Enzymes"/>
</dbReference>
<dbReference type="EMBL" id="JABCIY010000224">
    <property type="protein sequence ID" value="KAF7187665.1"/>
    <property type="molecule type" value="Genomic_DNA"/>
</dbReference>
<feature type="chain" id="PRO_5034884935" evidence="1">
    <location>
        <begin position="18"/>
        <end position="276"/>
    </location>
</feature>
<proteinExistence type="predicted"/>
<feature type="signal peptide" evidence="1">
    <location>
        <begin position="1"/>
        <end position="17"/>
    </location>
</feature>
<evidence type="ECO:0000256" key="1">
    <source>
        <dbReference type="SAM" id="SignalP"/>
    </source>
</evidence>
<accession>A0A8H6R995</accession>
<gene>
    <name evidence="3" type="ORF">HII31_11004</name>
</gene>
<evidence type="ECO:0000313" key="4">
    <source>
        <dbReference type="Proteomes" id="UP000660729"/>
    </source>
</evidence>
<dbReference type="PANTHER" id="PTHR30383:SF5">
    <property type="entry name" value="SGNH HYDROLASE-TYPE ESTERASE DOMAIN-CONTAINING PROTEIN"/>
    <property type="match status" value="1"/>
</dbReference>
<dbReference type="Proteomes" id="UP000660729">
    <property type="component" value="Unassembled WGS sequence"/>
</dbReference>
<keyword evidence="1" id="KW-0732">Signal</keyword>
<organism evidence="3 4">
    <name type="scientific">Pseudocercospora fuligena</name>
    <dbReference type="NCBI Taxonomy" id="685502"/>
    <lineage>
        <taxon>Eukaryota</taxon>
        <taxon>Fungi</taxon>
        <taxon>Dikarya</taxon>
        <taxon>Ascomycota</taxon>
        <taxon>Pezizomycotina</taxon>
        <taxon>Dothideomycetes</taxon>
        <taxon>Dothideomycetidae</taxon>
        <taxon>Mycosphaerellales</taxon>
        <taxon>Mycosphaerellaceae</taxon>
        <taxon>Pseudocercospora</taxon>
    </lineage>
</organism>
<dbReference type="InterPro" id="IPR013830">
    <property type="entry name" value="SGNH_hydro"/>
</dbReference>
<keyword evidence="4" id="KW-1185">Reference proteome</keyword>
<dbReference type="SUPFAM" id="SSF52266">
    <property type="entry name" value="SGNH hydrolase"/>
    <property type="match status" value="1"/>
</dbReference>
<feature type="domain" description="SGNH hydrolase-type esterase" evidence="2">
    <location>
        <begin position="45"/>
        <end position="231"/>
    </location>
</feature>
<dbReference type="GO" id="GO:0004622">
    <property type="term" value="F:phosphatidylcholine lysophospholipase activity"/>
    <property type="evidence" value="ECO:0007669"/>
    <property type="project" value="TreeGrafter"/>
</dbReference>
<name>A0A8H6R995_9PEZI</name>
<dbReference type="Gene3D" id="3.40.50.1110">
    <property type="entry name" value="SGNH hydrolase"/>
    <property type="match status" value="1"/>
</dbReference>
<dbReference type="OrthoDB" id="3915838at2759"/>
<dbReference type="Pfam" id="PF13472">
    <property type="entry name" value="Lipase_GDSL_2"/>
    <property type="match status" value="1"/>
</dbReference>
<dbReference type="CDD" id="cd01833">
    <property type="entry name" value="XynB_like"/>
    <property type="match status" value="1"/>
</dbReference>
<evidence type="ECO:0000313" key="3">
    <source>
        <dbReference type="EMBL" id="KAF7187665.1"/>
    </source>
</evidence>
<dbReference type="InterPro" id="IPR036514">
    <property type="entry name" value="SGNH_hydro_sf"/>
</dbReference>
<sequence>MSSILGLLCSVLGTISSSLCPDYAVDSSSQGACTVARDVPLRMLAIGDSITAGWGDPEQNSYRLPLWNRLEADCKERPIFFIGTRDSGSMSDNLHEGYPGYSAAKLATDIEYDLYVSLYLKPNVVFIHAGTNDCNDMLPQPKSAEAAASNVGKLIDMAVNAVPNVTVLVAQIITSDVPGKEFMPMINRGIREVVAAKGDAGFKVMTIDMSRIGVDGTDLADGLHPNPQGYRKMANLWFEVMQVASSKGWITPPADVTFGSSRRSVRGQIEQLVGRQ</sequence>
<dbReference type="AlphaFoldDB" id="A0A8H6R995"/>